<gene>
    <name evidence="2" type="ORF">C0029_03135</name>
</gene>
<dbReference type="PANTHER" id="PTHR11138">
    <property type="entry name" value="METHIONYL-TRNA FORMYLTRANSFERASE"/>
    <property type="match status" value="1"/>
</dbReference>
<dbReference type="CDD" id="cd08653">
    <property type="entry name" value="FMT_core_like_3"/>
    <property type="match status" value="1"/>
</dbReference>
<protein>
    <submittedName>
        <fullName evidence="2">Formyl transferase</fullName>
    </submittedName>
</protein>
<evidence type="ECO:0000313" key="2">
    <source>
        <dbReference type="EMBL" id="PLW87591.1"/>
    </source>
</evidence>
<dbReference type="RefSeq" id="WP_084200361.1">
    <property type="nucleotide sequence ID" value="NZ_BMYL01000001.1"/>
</dbReference>
<evidence type="ECO:0000259" key="1">
    <source>
        <dbReference type="Pfam" id="PF00551"/>
    </source>
</evidence>
<keyword evidence="2" id="KW-0808">Transferase</keyword>
<comment type="caution">
    <text evidence="2">The sequence shown here is derived from an EMBL/GenBank/DDBJ whole genome shotgun (WGS) entry which is preliminary data.</text>
</comment>
<dbReference type="SUPFAM" id="SSF53328">
    <property type="entry name" value="Formyltransferase"/>
    <property type="match status" value="1"/>
</dbReference>
<dbReference type="EMBL" id="PKUR01000001">
    <property type="protein sequence ID" value="PLW87591.1"/>
    <property type="molecule type" value="Genomic_DNA"/>
</dbReference>
<dbReference type="InterPro" id="IPR036477">
    <property type="entry name" value="Formyl_transf_N_sf"/>
</dbReference>
<name>A0AAP8MGW1_9GAMM</name>
<dbReference type="GO" id="GO:0004479">
    <property type="term" value="F:methionyl-tRNA formyltransferase activity"/>
    <property type="evidence" value="ECO:0007669"/>
    <property type="project" value="TreeGrafter"/>
</dbReference>
<evidence type="ECO:0000313" key="3">
    <source>
        <dbReference type="Proteomes" id="UP000235162"/>
    </source>
</evidence>
<keyword evidence="3" id="KW-1185">Reference proteome</keyword>
<proteinExistence type="predicted"/>
<dbReference type="GO" id="GO:0005829">
    <property type="term" value="C:cytosol"/>
    <property type="evidence" value="ECO:0007669"/>
    <property type="project" value="TreeGrafter"/>
</dbReference>
<dbReference type="AlphaFoldDB" id="A0AAP8MGW1"/>
<dbReference type="Pfam" id="PF00551">
    <property type="entry name" value="Formyl_trans_N"/>
    <property type="match status" value="1"/>
</dbReference>
<organism evidence="2 3">
    <name type="scientific">Halioglobus japonicus</name>
    <dbReference type="NCBI Taxonomy" id="930805"/>
    <lineage>
        <taxon>Bacteria</taxon>
        <taxon>Pseudomonadati</taxon>
        <taxon>Pseudomonadota</taxon>
        <taxon>Gammaproteobacteria</taxon>
        <taxon>Cellvibrionales</taxon>
        <taxon>Halieaceae</taxon>
        <taxon>Halioglobus</taxon>
    </lineage>
</organism>
<dbReference type="InterPro" id="IPR002376">
    <property type="entry name" value="Formyl_transf_N"/>
</dbReference>
<dbReference type="KEGG" id="hja:BST95_15050"/>
<reference evidence="2 3" key="1">
    <citation type="submission" date="2018-01" db="EMBL/GenBank/DDBJ databases">
        <title>The draft genome sequence of Halioglobus japonicus S1-36.</title>
        <authorList>
            <person name="Du Z.-J."/>
            <person name="Shi M.-J."/>
        </authorList>
    </citation>
    <scope>NUCLEOTIDE SEQUENCE [LARGE SCALE GENOMIC DNA]</scope>
    <source>
        <strain evidence="2 3">S1-36</strain>
    </source>
</reference>
<accession>A0AAP8MGW1</accession>
<sequence length="272" mass="29545">MKLLLLSNSDLASNYALNLLLPKLQGHSAQLLLSSAVGGVRKRADDIERLKFFEQSLFNELLFPLLDERPCQDAELLSFLGLSKYLQAPPKIENAINSPTSLATIRELDPDLILSLRYGGILKDEVIAIPRHGVINLHSGRLPDYRGVMASFWAMSNGDEQLTATLHYISDGSIDTGGVISEVSVPVDYNSPYLDNVLALYLPGIQLITAAVAALAAGESVLALEQGGEGSYYSYPEQAHIDAFHARGLRLVDEARVLALAKRFRGASLAQA</sequence>
<feature type="domain" description="Formyl transferase N-terminal" evidence="1">
    <location>
        <begin position="102"/>
        <end position="189"/>
    </location>
</feature>
<dbReference type="Proteomes" id="UP000235162">
    <property type="component" value="Unassembled WGS sequence"/>
</dbReference>
<dbReference type="PANTHER" id="PTHR11138:SF5">
    <property type="entry name" value="METHIONYL-TRNA FORMYLTRANSFERASE, MITOCHONDRIAL"/>
    <property type="match status" value="1"/>
</dbReference>
<dbReference type="Gene3D" id="3.40.50.170">
    <property type="entry name" value="Formyl transferase, N-terminal domain"/>
    <property type="match status" value="1"/>
</dbReference>